<keyword evidence="1" id="KW-1133">Transmembrane helix</keyword>
<evidence type="ECO:0000313" key="3">
    <source>
        <dbReference type="Proteomes" id="UP000199308"/>
    </source>
</evidence>
<name>A0A1I0ENC5_THASX</name>
<keyword evidence="3" id="KW-1185">Reference proteome</keyword>
<dbReference type="EMBL" id="FOHK01000008">
    <property type="protein sequence ID" value="SET46247.1"/>
    <property type="molecule type" value="Genomic_DNA"/>
</dbReference>
<proteinExistence type="predicted"/>
<gene>
    <name evidence="2" type="ORF">SAMN05660429_01848</name>
</gene>
<evidence type="ECO:0000313" key="2">
    <source>
        <dbReference type="EMBL" id="SET46247.1"/>
    </source>
</evidence>
<protein>
    <submittedName>
        <fullName evidence="2">Uncharacterized protein</fullName>
    </submittedName>
</protein>
<feature type="transmembrane region" description="Helical" evidence="1">
    <location>
        <begin position="64"/>
        <end position="80"/>
    </location>
</feature>
<sequence length="99" mass="11258">MGAFVFLYFFLIIYALAIRFASRKEVSSSHVGWAYKFQSLTCVIITSLSSASIAFLFAQNVAEWIYQFIPAFIVAFIVAAEKPIDYSKIQTNKSLKRDK</sequence>
<accession>A0A1I0ENC5</accession>
<feature type="transmembrane region" description="Helical" evidence="1">
    <location>
        <begin position="6"/>
        <end position="22"/>
    </location>
</feature>
<dbReference type="RefSeq" id="WP_093329501.1">
    <property type="nucleotide sequence ID" value="NZ_AP027363.1"/>
</dbReference>
<keyword evidence="1" id="KW-0472">Membrane</keyword>
<feature type="transmembrane region" description="Helical" evidence="1">
    <location>
        <begin position="34"/>
        <end position="58"/>
    </location>
</feature>
<keyword evidence="1" id="KW-0812">Transmembrane</keyword>
<dbReference type="Proteomes" id="UP000199308">
    <property type="component" value="Unassembled WGS sequence"/>
</dbReference>
<organism evidence="2 3">
    <name type="scientific">Thalassotalea agarivorans</name>
    <name type="common">Thalassomonas agarivorans</name>
    <dbReference type="NCBI Taxonomy" id="349064"/>
    <lineage>
        <taxon>Bacteria</taxon>
        <taxon>Pseudomonadati</taxon>
        <taxon>Pseudomonadota</taxon>
        <taxon>Gammaproteobacteria</taxon>
        <taxon>Alteromonadales</taxon>
        <taxon>Colwelliaceae</taxon>
        <taxon>Thalassotalea</taxon>
    </lineage>
</organism>
<evidence type="ECO:0000256" key="1">
    <source>
        <dbReference type="SAM" id="Phobius"/>
    </source>
</evidence>
<dbReference type="AlphaFoldDB" id="A0A1I0ENC5"/>
<dbReference type="OrthoDB" id="6402340at2"/>
<reference evidence="2 3" key="1">
    <citation type="submission" date="2016-10" db="EMBL/GenBank/DDBJ databases">
        <authorList>
            <person name="de Groot N.N."/>
        </authorList>
    </citation>
    <scope>NUCLEOTIDE SEQUENCE [LARGE SCALE GENOMIC DNA]</scope>
    <source>
        <strain evidence="2 3">DSM 19706</strain>
    </source>
</reference>